<keyword evidence="10" id="KW-1185">Reference proteome</keyword>
<feature type="transmembrane region" description="Helical" evidence="7">
    <location>
        <begin position="231"/>
        <end position="253"/>
    </location>
</feature>
<dbReference type="Pfam" id="PF20684">
    <property type="entry name" value="Fung_rhodopsin"/>
    <property type="match status" value="1"/>
</dbReference>
<comment type="subcellular location">
    <subcellularLocation>
        <location evidence="1">Membrane</location>
        <topology evidence="1">Multi-pass membrane protein</topology>
    </subcellularLocation>
</comment>
<proteinExistence type="inferred from homology"/>
<dbReference type="OrthoDB" id="408702at2759"/>
<evidence type="ECO:0000256" key="7">
    <source>
        <dbReference type="SAM" id="Phobius"/>
    </source>
</evidence>
<reference evidence="9" key="1">
    <citation type="submission" date="2022-10" db="EMBL/GenBank/DDBJ databases">
        <title>Tapping the CABI collections for fungal endophytes: first genome assemblies for Collariella, Neodidymelliopsis, Ascochyta clinopodiicola, Didymella pomorum, Didymosphaeria variabile, Neocosmospora piperis and Neocucurbitaria cava.</title>
        <authorList>
            <person name="Hill R."/>
        </authorList>
    </citation>
    <scope>NUCLEOTIDE SEQUENCE</scope>
    <source>
        <strain evidence="9">IMI 356814</strain>
    </source>
</reference>
<evidence type="ECO:0000256" key="4">
    <source>
        <dbReference type="ARBA" id="ARBA00023136"/>
    </source>
</evidence>
<dbReference type="InterPro" id="IPR052337">
    <property type="entry name" value="SAT4-like"/>
</dbReference>
<gene>
    <name evidence="9" type="ORF">N0V83_002491</name>
</gene>
<feature type="transmembrane region" description="Helical" evidence="7">
    <location>
        <begin position="158"/>
        <end position="178"/>
    </location>
</feature>
<feature type="compositionally biased region" description="Basic and acidic residues" evidence="6">
    <location>
        <begin position="358"/>
        <end position="367"/>
    </location>
</feature>
<evidence type="ECO:0000313" key="9">
    <source>
        <dbReference type="EMBL" id="KAJ4375404.1"/>
    </source>
</evidence>
<feature type="transmembrane region" description="Helical" evidence="7">
    <location>
        <begin position="190"/>
        <end position="211"/>
    </location>
</feature>
<feature type="transmembrane region" description="Helical" evidence="7">
    <location>
        <begin position="85"/>
        <end position="101"/>
    </location>
</feature>
<dbReference type="GO" id="GO:0016020">
    <property type="term" value="C:membrane"/>
    <property type="evidence" value="ECO:0007669"/>
    <property type="project" value="UniProtKB-SubCell"/>
</dbReference>
<feature type="transmembrane region" description="Helical" evidence="7">
    <location>
        <begin position="59"/>
        <end position="79"/>
    </location>
</feature>
<comment type="similarity">
    <text evidence="5">Belongs to the SAT4 family.</text>
</comment>
<keyword evidence="3 7" id="KW-1133">Transmembrane helix</keyword>
<evidence type="ECO:0000256" key="6">
    <source>
        <dbReference type="SAM" id="MobiDB-lite"/>
    </source>
</evidence>
<evidence type="ECO:0000313" key="10">
    <source>
        <dbReference type="Proteomes" id="UP001140560"/>
    </source>
</evidence>
<feature type="domain" description="Rhodopsin" evidence="8">
    <location>
        <begin position="78"/>
        <end position="254"/>
    </location>
</feature>
<dbReference type="PANTHER" id="PTHR33048:SF131">
    <property type="entry name" value="INTEGRAL MEMBRANE PROTEIN"/>
    <property type="match status" value="1"/>
</dbReference>
<dbReference type="Proteomes" id="UP001140560">
    <property type="component" value="Unassembled WGS sequence"/>
</dbReference>
<feature type="compositionally biased region" description="Polar residues" evidence="6">
    <location>
        <begin position="271"/>
        <end position="289"/>
    </location>
</feature>
<keyword evidence="2 7" id="KW-0812">Transmembrane</keyword>
<dbReference type="AlphaFoldDB" id="A0A9W8YEK0"/>
<evidence type="ECO:0000256" key="2">
    <source>
        <dbReference type="ARBA" id="ARBA00022692"/>
    </source>
</evidence>
<name>A0A9W8YEK0_9PLEO</name>
<protein>
    <recommendedName>
        <fullName evidence="8">Rhodopsin domain-containing protein</fullName>
    </recommendedName>
</protein>
<feature type="transmembrane region" description="Helical" evidence="7">
    <location>
        <begin position="113"/>
        <end position="134"/>
    </location>
</feature>
<comment type="caution">
    <text evidence="9">The sequence shown here is derived from an EMBL/GenBank/DDBJ whole genome shotgun (WGS) entry which is preliminary data.</text>
</comment>
<feature type="compositionally biased region" description="Basic and acidic residues" evidence="6">
    <location>
        <begin position="394"/>
        <end position="408"/>
    </location>
</feature>
<sequence length="408" mass="45351">MADTAGTARVQADLCHLSKESKRVEVFLYTGIVYGITSLFVFLRIAGKLVSKRLSLDDYIVVAALILAALPLGCVLAILVASSTYVLVLGLIKVSLILFYLEIFKTRRFVISAYVLLGYIIINSLIIFLMTLFMCRPINSFWNRDIKGKCMDQQSLGYANSASAIFQDIMLLTLPLVFIRNLQMKRYRKLAVGLMFAIGTFGCIATIVRLQALLAFKVSIDPTWDYVPVTIWTEVELAAGFVCACLPSIRILVVKILPKSFKKFFSQITHSSSKGNSRQKQSTTPQQASWKMPSDWINISHGDDEGEVATGPRKSYFGGLWTRRNSDAQSSVRRLGSRMSNHSESSSTAATRPAQEAVELREMRASEAVRGPVKNSPGGEERALPEIGCLPERNYSDLDLARHTSRPE</sequence>
<dbReference type="InterPro" id="IPR049326">
    <property type="entry name" value="Rhodopsin_dom_fungi"/>
</dbReference>
<feature type="compositionally biased region" description="Polar residues" evidence="6">
    <location>
        <begin position="328"/>
        <end position="350"/>
    </location>
</feature>
<evidence type="ECO:0000256" key="3">
    <source>
        <dbReference type="ARBA" id="ARBA00022989"/>
    </source>
</evidence>
<feature type="transmembrane region" description="Helical" evidence="7">
    <location>
        <begin position="26"/>
        <end position="47"/>
    </location>
</feature>
<organism evidence="9 10">
    <name type="scientific">Neocucurbitaria cava</name>
    <dbReference type="NCBI Taxonomy" id="798079"/>
    <lineage>
        <taxon>Eukaryota</taxon>
        <taxon>Fungi</taxon>
        <taxon>Dikarya</taxon>
        <taxon>Ascomycota</taxon>
        <taxon>Pezizomycotina</taxon>
        <taxon>Dothideomycetes</taxon>
        <taxon>Pleosporomycetidae</taxon>
        <taxon>Pleosporales</taxon>
        <taxon>Pleosporineae</taxon>
        <taxon>Cucurbitariaceae</taxon>
        <taxon>Neocucurbitaria</taxon>
    </lineage>
</organism>
<feature type="region of interest" description="Disordered" evidence="6">
    <location>
        <begin position="328"/>
        <end position="408"/>
    </location>
</feature>
<feature type="region of interest" description="Disordered" evidence="6">
    <location>
        <begin position="271"/>
        <end position="295"/>
    </location>
</feature>
<evidence type="ECO:0000256" key="5">
    <source>
        <dbReference type="ARBA" id="ARBA00038359"/>
    </source>
</evidence>
<dbReference type="EMBL" id="JAPEUY010000003">
    <property type="protein sequence ID" value="KAJ4375404.1"/>
    <property type="molecule type" value="Genomic_DNA"/>
</dbReference>
<accession>A0A9W8YEK0</accession>
<keyword evidence="4 7" id="KW-0472">Membrane</keyword>
<dbReference type="PANTHER" id="PTHR33048">
    <property type="entry name" value="PTH11-LIKE INTEGRAL MEMBRANE PROTEIN (AFU_ORTHOLOGUE AFUA_5G11245)"/>
    <property type="match status" value="1"/>
</dbReference>
<evidence type="ECO:0000256" key="1">
    <source>
        <dbReference type="ARBA" id="ARBA00004141"/>
    </source>
</evidence>
<evidence type="ECO:0000259" key="8">
    <source>
        <dbReference type="Pfam" id="PF20684"/>
    </source>
</evidence>